<feature type="compositionally biased region" description="Low complexity" evidence="12">
    <location>
        <begin position="109"/>
        <end position="121"/>
    </location>
</feature>
<proteinExistence type="inferred from homology"/>
<sequence>MSVARLMEPSRYQHVIVKTEPLDVTCNISLGDSAVAADPVSSHYRTLPSESQRERALDSSESALTAGSEYSRCRLDRLTGMEVNPEVKLLVDMESLRSVDRRSQPVLQSNASSTSSINSNALTRGTEDRRPEEPSGYVSFPAYRPEWSTSVSNSESDSNISEDDSSISASENYSRLSQKDSNSEASNSGPTEYQRPVRTPPSLTRASEYFDTRYVTPRLSDGSQNGINVVFQKQDKTSMCRGTAEPSSSPLYSRRYGESSRDSEVTMAYYHGLQQVYDYARVSQAHSEARHPPAHSPDSRTKQDEDTPRICRWELAPHSSDVCGAGFYRIEELVFHITESHLVTGVTSAFVCNWRECPRNGLPFKAKYKLINHIRVHTGEKPFTCSQPGCGKSFARAENLKIHIRTHTGERPFACEYKGCDKRFANSSDRRKHIHVHTLEKPYCCRFVGCDKSYTHPSSLRKHMKVHSARKAQYDQHRVDI</sequence>
<evidence type="ECO:0000256" key="9">
    <source>
        <dbReference type="ARBA" id="ARBA00023163"/>
    </source>
</evidence>
<protein>
    <submittedName>
        <fullName evidence="14">Zinc finger protein Nv-ZicB</fullName>
    </submittedName>
</protein>
<dbReference type="SMART" id="SM00355">
    <property type="entry name" value="ZnF_C2H2"/>
    <property type="match status" value="5"/>
</dbReference>
<feature type="domain" description="C2H2-type" evidence="13">
    <location>
        <begin position="383"/>
        <end position="412"/>
    </location>
</feature>
<dbReference type="GO" id="GO:0006357">
    <property type="term" value="P:regulation of transcription by RNA polymerase II"/>
    <property type="evidence" value="ECO:0007669"/>
    <property type="project" value="InterPro"/>
</dbReference>
<dbReference type="GO" id="GO:0008270">
    <property type="term" value="F:zinc ion binding"/>
    <property type="evidence" value="ECO:0007669"/>
    <property type="project" value="UniProtKB-KW"/>
</dbReference>
<dbReference type="GO" id="GO:0005634">
    <property type="term" value="C:nucleus"/>
    <property type="evidence" value="ECO:0007669"/>
    <property type="project" value="UniProtKB-SubCell"/>
</dbReference>
<dbReference type="InterPro" id="IPR013087">
    <property type="entry name" value="Znf_C2H2_type"/>
</dbReference>
<dbReference type="EMBL" id="AB231868">
    <property type="protein sequence ID" value="BAE94126.1"/>
    <property type="molecule type" value="Genomic_DNA"/>
</dbReference>
<comment type="subcellular location">
    <subcellularLocation>
        <location evidence="1">Nucleus</location>
    </subcellularLocation>
</comment>
<dbReference type="InterPro" id="IPR056436">
    <property type="entry name" value="Znf-C2H2_ZIC1-5/GLI1-3-like"/>
</dbReference>
<dbReference type="InterPro" id="IPR036236">
    <property type="entry name" value="Znf_C2H2_sf"/>
</dbReference>
<gene>
    <name evidence="14" type="primary">Nv-ZicB</name>
</gene>
<evidence type="ECO:0000256" key="5">
    <source>
        <dbReference type="ARBA" id="ARBA00022771"/>
    </source>
</evidence>
<keyword evidence="3" id="KW-0479">Metal-binding</keyword>
<evidence type="ECO:0000256" key="4">
    <source>
        <dbReference type="ARBA" id="ARBA00022737"/>
    </source>
</evidence>
<keyword evidence="5 11" id="KW-0863">Zinc-finger</keyword>
<dbReference type="Gene3D" id="3.30.160.60">
    <property type="entry name" value="Classic Zinc Finger"/>
    <property type="match status" value="4"/>
</dbReference>
<dbReference type="GO" id="GO:0000977">
    <property type="term" value="F:RNA polymerase II transcription regulatory region sequence-specific DNA binding"/>
    <property type="evidence" value="ECO:0007669"/>
    <property type="project" value="InterPro"/>
</dbReference>
<evidence type="ECO:0000256" key="1">
    <source>
        <dbReference type="ARBA" id="ARBA00004123"/>
    </source>
</evidence>
<evidence type="ECO:0000256" key="2">
    <source>
        <dbReference type="ARBA" id="ARBA00010831"/>
    </source>
</evidence>
<organism evidence="14">
    <name type="scientific">Nematostella vectensis</name>
    <name type="common">Starlet sea anemone</name>
    <dbReference type="NCBI Taxonomy" id="45351"/>
    <lineage>
        <taxon>Eukaryota</taxon>
        <taxon>Metazoa</taxon>
        <taxon>Cnidaria</taxon>
        <taxon>Anthozoa</taxon>
        <taxon>Hexacorallia</taxon>
        <taxon>Actiniaria</taxon>
        <taxon>Edwardsiidae</taxon>
        <taxon>Nematostella</taxon>
    </lineage>
</organism>
<feature type="region of interest" description="Disordered" evidence="12">
    <location>
        <begin position="284"/>
        <end position="306"/>
    </location>
</feature>
<dbReference type="HOGENOM" id="CLU_002678_42_6_1"/>
<dbReference type="FunFam" id="3.30.160.60:FF:000041">
    <property type="entry name" value="Zinc finger protein ZIC 1"/>
    <property type="match status" value="1"/>
</dbReference>
<dbReference type="InterPro" id="IPR043359">
    <property type="entry name" value="GLI-like"/>
</dbReference>
<evidence type="ECO:0000256" key="6">
    <source>
        <dbReference type="ARBA" id="ARBA00022833"/>
    </source>
</evidence>
<feature type="compositionally biased region" description="Low complexity" evidence="12">
    <location>
        <begin position="148"/>
        <end position="159"/>
    </location>
</feature>
<dbReference type="SUPFAM" id="SSF57667">
    <property type="entry name" value="beta-beta-alpha zinc fingers"/>
    <property type="match status" value="2"/>
</dbReference>
<keyword evidence="6" id="KW-0862">Zinc</keyword>
<keyword evidence="4" id="KW-0677">Repeat</keyword>
<evidence type="ECO:0000256" key="7">
    <source>
        <dbReference type="ARBA" id="ARBA00023015"/>
    </source>
</evidence>
<dbReference type="PROSITE" id="PS00028">
    <property type="entry name" value="ZINC_FINGER_C2H2_1"/>
    <property type="match status" value="3"/>
</dbReference>
<keyword evidence="9" id="KW-0804">Transcription</keyword>
<evidence type="ECO:0000256" key="3">
    <source>
        <dbReference type="ARBA" id="ARBA00022723"/>
    </source>
</evidence>
<name>Q1JV32_NEMVE</name>
<dbReference type="Pfam" id="PF23561">
    <property type="entry name" value="zf-C2H2_15"/>
    <property type="match status" value="1"/>
</dbReference>
<feature type="domain" description="C2H2-type" evidence="13">
    <location>
        <begin position="443"/>
        <end position="472"/>
    </location>
</feature>
<accession>Q1JV32</accession>
<keyword evidence="7" id="KW-0805">Transcription regulation</keyword>
<feature type="domain" description="C2H2-type" evidence="13">
    <location>
        <begin position="413"/>
        <end position="442"/>
    </location>
</feature>
<feature type="domain" description="C2H2-type" evidence="13">
    <location>
        <begin position="355"/>
        <end position="382"/>
    </location>
</feature>
<feature type="region of interest" description="Disordered" evidence="12">
    <location>
        <begin position="99"/>
        <end position="208"/>
    </location>
</feature>
<keyword evidence="8" id="KW-0238">DNA-binding</keyword>
<evidence type="ECO:0000256" key="11">
    <source>
        <dbReference type="PROSITE-ProRule" id="PRU00042"/>
    </source>
</evidence>
<dbReference type="AlphaFoldDB" id="Q1JV32"/>
<dbReference type="Pfam" id="PF00096">
    <property type="entry name" value="zf-C2H2"/>
    <property type="match status" value="3"/>
</dbReference>
<dbReference type="FunFam" id="3.30.160.60:FF:000071">
    <property type="entry name" value="Putative zinc finger protein 143"/>
    <property type="match status" value="1"/>
</dbReference>
<reference evidence="14" key="1">
    <citation type="journal article" date="2006" name="Genomics">
        <title>A wide-range phylogenetic analysis of Zic proteins: implications for correlations between protein structure conservation and body plan complexity.</title>
        <authorList>
            <person name="Aruga J."/>
            <person name="Kamiya A."/>
            <person name="Takahashi H."/>
            <person name="Fujimi T.J."/>
            <person name="Shimizu Y."/>
            <person name="Ohkawa K."/>
            <person name="Yazawa S."/>
            <person name="Umesono Y."/>
            <person name="Noguchi H."/>
            <person name="Shimizu T."/>
            <person name="Saitou N."/>
            <person name="Mikoshiba K."/>
            <person name="Sakaki Y."/>
            <person name="Agata K."/>
            <person name="Toyoda A."/>
        </authorList>
    </citation>
    <scope>NUCLEOTIDE SEQUENCE</scope>
</reference>
<dbReference type="PROSITE" id="PS50157">
    <property type="entry name" value="ZINC_FINGER_C2H2_2"/>
    <property type="match status" value="4"/>
</dbReference>
<evidence type="ECO:0000256" key="12">
    <source>
        <dbReference type="SAM" id="MobiDB-lite"/>
    </source>
</evidence>
<dbReference type="FunFam" id="3.30.160.60:FF:000031">
    <property type="entry name" value="GLI family zinc finger 3"/>
    <property type="match status" value="1"/>
</dbReference>
<evidence type="ECO:0000259" key="13">
    <source>
        <dbReference type="PROSITE" id="PS50157"/>
    </source>
</evidence>
<comment type="similarity">
    <text evidence="2">Belongs to the GLI C2H2-type zinc-finger protein family.</text>
</comment>
<evidence type="ECO:0000313" key="14">
    <source>
        <dbReference type="EMBL" id="BAE94126.1"/>
    </source>
</evidence>
<feature type="compositionally biased region" description="Basic and acidic residues" evidence="12">
    <location>
        <begin position="287"/>
        <end position="306"/>
    </location>
</feature>
<dbReference type="PANTHER" id="PTHR45718:SF8">
    <property type="entry name" value="GLIS FAMILY ZINC FINGER 2"/>
    <property type="match status" value="1"/>
</dbReference>
<evidence type="ECO:0000256" key="10">
    <source>
        <dbReference type="ARBA" id="ARBA00023242"/>
    </source>
</evidence>
<dbReference type="PANTHER" id="PTHR45718">
    <property type="entry name" value="TRANSCRIPTIONAL ACTIVATOR CUBITUS INTERRUPTUS"/>
    <property type="match status" value="1"/>
</dbReference>
<dbReference type="FunFam" id="3.30.160.60:FF:000039">
    <property type="entry name" value="Zinc finger protein ZIC 1"/>
    <property type="match status" value="1"/>
</dbReference>
<evidence type="ECO:0000256" key="8">
    <source>
        <dbReference type="ARBA" id="ARBA00023125"/>
    </source>
</evidence>
<keyword evidence="10" id="KW-0539">Nucleus</keyword>